<dbReference type="OrthoDB" id="6513151at2759"/>
<keyword evidence="1" id="KW-0472">Membrane</keyword>
<organism evidence="2 3">
    <name type="scientific">Arctia plantaginis</name>
    <name type="common">Wood tiger moth</name>
    <name type="synonym">Phalaena plantaginis</name>
    <dbReference type="NCBI Taxonomy" id="874455"/>
    <lineage>
        <taxon>Eukaryota</taxon>
        <taxon>Metazoa</taxon>
        <taxon>Ecdysozoa</taxon>
        <taxon>Arthropoda</taxon>
        <taxon>Hexapoda</taxon>
        <taxon>Insecta</taxon>
        <taxon>Pterygota</taxon>
        <taxon>Neoptera</taxon>
        <taxon>Endopterygota</taxon>
        <taxon>Lepidoptera</taxon>
        <taxon>Glossata</taxon>
        <taxon>Ditrysia</taxon>
        <taxon>Noctuoidea</taxon>
        <taxon>Erebidae</taxon>
        <taxon>Arctiinae</taxon>
        <taxon>Arctia</taxon>
    </lineage>
</organism>
<accession>A0A8S1BF99</accession>
<comment type="caution">
    <text evidence="2">The sequence shown here is derived from an EMBL/GenBank/DDBJ whole genome shotgun (WGS) entry which is preliminary data.</text>
</comment>
<gene>
    <name evidence="2" type="ORF">APLA_LOCUS17379</name>
</gene>
<evidence type="ECO:0000313" key="2">
    <source>
        <dbReference type="EMBL" id="CAB3261346.1"/>
    </source>
</evidence>
<dbReference type="AlphaFoldDB" id="A0A8S1BF99"/>
<keyword evidence="1" id="KW-1133">Transmembrane helix</keyword>
<evidence type="ECO:0000313" key="3">
    <source>
        <dbReference type="Proteomes" id="UP000494256"/>
    </source>
</evidence>
<name>A0A8S1BF99_ARCPL</name>
<evidence type="ECO:0000256" key="1">
    <source>
        <dbReference type="SAM" id="Phobius"/>
    </source>
</evidence>
<dbReference type="EMBL" id="CADEBD010000964">
    <property type="protein sequence ID" value="CAB3261346.1"/>
    <property type="molecule type" value="Genomic_DNA"/>
</dbReference>
<reference evidence="2 3" key="1">
    <citation type="submission" date="2020-04" db="EMBL/GenBank/DDBJ databases">
        <authorList>
            <person name="Wallbank WR R."/>
            <person name="Pardo Diaz C."/>
            <person name="Kozak K."/>
            <person name="Martin S."/>
            <person name="Jiggins C."/>
            <person name="Moest M."/>
            <person name="Warren A I."/>
            <person name="Byers J.R.P. K."/>
            <person name="Montejo-Kovacevich G."/>
            <person name="Yen C E."/>
        </authorList>
    </citation>
    <scope>NUCLEOTIDE SEQUENCE [LARGE SCALE GENOMIC DNA]</scope>
</reference>
<sequence>MTFKVMFINEISREYQFYNIIATVTASPIVATLTFVSRARESVQKELSIKIRSPLSHYFILKVNNCSVLMY</sequence>
<keyword evidence="1" id="KW-0812">Transmembrane</keyword>
<dbReference type="Proteomes" id="UP000494256">
    <property type="component" value="Unassembled WGS sequence"/>
</dbReference>
<protein>
    <submittedName>
        <fullName evidence="2">Uncharacterized protein</fullName>
    </submittedName>
</protein>
<proteinExistence type="predicted"/>
<feature type="transmembrane region" description="Helical" evidence="1">
    <location>
        <begin position="15"/>
        <end position="36"/>
    </location>
</feature>